<evidence type="ECO:0000256" key="1">
    <source>
        <dbReference type="SAM" id="MobiDB-lite"/>
    </source>
</evidence>
<sequence>MVWQAGRRQLPTQGPSWCSLKTAMHRSPPQTLSREPCHLVGWRANPRKEAPTLGPAGVPEPKLTGEALLGPVDFQAWAPQGTAGWREVVPVPGPVRGQGPSQSSLNTAMHGSLPQTLSQVPCHLVGRRAKPRIGAPNTMPTRAPEPKLTGESSLGPVYSQAWAPQGTAGWRKGTPALGPSGGPTRAPEAKLAGEASPGWVDSQA</sequence>
<keyword evidence="3" id="KW-1185">Reference proteome</keyword>
<name>A0AAV7LDI1_PLEWA</name>
<evidence type="ECO:0000313" key="2">
    <source>
        <dbReference type="EMBL" id="KAJ1089019.1"/>
    </source>
</evidence>
<feature type="region of interest" description="Disordered" evidence="1">
    <location>
        <begin position="130"/>
        <end position="204"/>
    </location>
</feature>
<gene>
    <name evidence="2" type="ORF">NDU88_002172</name>
</gene>
<dbReference type="AlphaFoldDB" id="A0AAV7LDI1"/>
<accession>A0AAV7LDI1</accession>
<proteinExistence type="predicted"/>
<evidence type="ECO:0000313" key="3">
    <source>
        <dbReference type="Proteomes" id="UP001066276"/>
    </source>
</evidence>
<protein>
    <submittedName>
        <fullName evidence="2">Uncharacterized protein</fullName>
    </submittedName>
</protein>
<reference evidence="2" key="1">
    <citation type="journal article" date="2022" name="bioRxiv">
        <title>Sequencing and chromosome-scale assembly of the giantPleurodeles waltlgenome.</title>
        <authorList>
            <person name="Brown T."/>
            <person name="Elewa A."/>
            <person name="Iarovenko S."/>
            <person name="Subramanian E."/>
            <person name="Araus A.J."/>
            <person name="Petzold A."/>
            <person name="Susuki M."/>
            <person name="Suzuki K.-i.T."/>
            <person name="Hayashi T."/>
            <person name="Toyoda A."/>
            <person name="Oliveira C."/>
            <person name="Osipova E."/>
            <person name="Leigh N.D."/>
            <person name="Simon A."/>
            <person name="Yun M.H."/>
        </authorList>
    </citation>
    <scope>NUCLEOTIDE SEQUENCE</scope>
    <source>
        <strain evidence="2">20211129_DDA</strain>
        <tissue evidence="2">Liver</tissue>
    </source>
</reference>
<dbReference type="Proteomes" id="UP001066276">
    <property type="component" value="Chromosome 11"/>
</dbReference>
<feature type="region of interest" description="Disordered" evidence="1">
    <location>
        <begin position="1"/>
        <end position="20"/>
    </location>
</feature>
<organism evidence="2 3">
    <name type="scientific">Pleurodeles waltl</name>
    <name type="common">Iberian ribbed newt</name>
    <dbReference type="NCBI Taxonomy" id="8319"/>
    <lineage>
        <taxon>Eukaryota</taxon>
        <taxon>Metazoa</taxon>
        <taxon>Chordata</taxon>
        <taxon>Craniata</taxon>
        <taxon>Vertebrata</taxon>
        <taxon>Euteleostomi</taxon>
        <taxon>Amphibia</taxon>
        <taxon>Batrachia</taxon>
        <taxon>Caudata</taxon>
        <taxon>Salamandroidea</taxon>
        <taxon>Salamandridae</taxon>
        <taxon>Pleurodelinae</taxon>
        <taxon>Pleurodeles</taxon>
    </lineage>
</organism>
<dbReference type="EMBL" id="JANPWB010000015">
    <property type="protein sequence ID" value="KAJ1089019.1"/>
    <property type="molecule type" value="Genomic_DNA"/>
</dbReference>
<comment type="caution">
    <text evidence="2">The sequence shown here is derived from an EMBL/GenBank/DDBJ whole genome shotgun (WGS) entry which is preliminary data.</text>
</comment>